<evidence type="ECO:0000313" key="7">
    <source>
        <dbReference type="Proteomes" id="UP001652625"/>
    </source>
</evidence>
<feature type="transmembrane region" description="Helical" evidence="5">
    <location>
        <begin position="936"/>
        <end position="959"/>
    </location>
</feature>
<feature type="domain" description="Ion transport" evidence="6">
    <location>
        <begin position="129"/>
        <end position="395"/>
    </location>
</feature>
<feature type="transmembrane region" description="Helical" evidence="5">
    <location>
        <begin position="1011"/>
        <end position="1040"/>
    </location>
</feature>
<feature type="transmembrane region" description="Helical" evidence="5">
    <location>
        <begin position="186"/>
        <end position="204"/>
    </location>
</feature>
<proteinExistence type="predicted"/>
<dbReference type="GeneID" id="100198170"/>
<feature type="transmembrane region" description="Helical" evidence="5">
    <location>
        <begin position="1217"/>
        <end position="1235"/>
    </location>
</feature>
<feature type="domain" description="Ion transport" evidence="6">
    <location>
        <begin position="488"/>
        <end position="718"/>
    </location>
</feature>
<feature type="transmembrane region" description="Helical" evidence="5">
    <location>
        <begin position="484"/>
        <end position="505"/>
    </location>
</feature>
<gene>
    <name evidence="8" type="primary">LOC100198170</name>
</gene>
<feature type="transmembrane region" description="Helical" evidence="5">
    <location>
        <begin position="1434"/>
        <end position="1460"/>
    </location>
</feature>
<comment type="subcellular location">
    <subcellularLocation>
        <location evidence="1">Membrane</location>
        <topology evidence="1">Multi-pass membrane protein</topology>
    </subcellularLocation>
</comment>
<accession>A0ABM4C4L2</accession>
<sequence length="1673" mass="193320">MDPALWNENYQETNTRSPVELLENVENNNLYFENVLKKNDHDEEKVESLKGISDEEESVDEIDDGYIRVPPCMLGRPLKDFDCENDNNFVVVNKKLGKQMVYRFSKDKSLFLFGAESLIRKVAIHIFTHEYFDNFILVTILVNCIFMALNDPPKIADYVFAVIYTSEMIIKILAKGFILHKYSYLRSFWNWLDFTVVLLGYVTMSPNIGRLDSIKTFRILRILRTLSSIKGLKTMVETLTKSMVLVKDVLILVFFYIALFALIGLQLFRGNFRSRCIKNPNDTSIISTNKWKKIPGNMMSHICGNVSTSWYCDEGWTCVPNAAENPYTYINYDNFLYAMLTSLQIFSLDNLDIVLNSVIESKGQFYMFYFMVCIFLGPFYLLNLVLAVVTSAYESELNPDKDAELEKLTTKRRSNSVYSFQGDCFVEFLSGPSPLEEVDGELQYTVENPPPIKRKKKKKSIVHPPELNDSITFYKKMQYVLYKIVSNSFYEWFIFSCIILSTIFMSAEHFGMDDTLASITSTSDFVFTGIFILEMIMKLFALSLRGYFESKWNLLDGLLVIISIINILLVFFTNIPKGTLKMLKVFRLLRILKVTQSWKGMGQLLATISNSLNALVYAAIILALVIYIFSVIGMQLFRKYYTVQNFSAGEIPRFNFTDFGNSLMMIFRIFCGKWIEPTWDLISLTTPASMLFIFFVFVTGRWIVLNLFLALLLNAFSAYAMKKTASESNENDSKPKSFTISRFIEWAKSYKEKSFKSDFVIKKPSLAPQIMHMEMQRGEVSVFDGYGNRSYSSKKTYFKDLVDQSNGPGRNKVNSLSTYSESIVVGNSTSHSNSNKSFYKRGHSSSSVQIEMKREKTYVDDCLCDICYQWNCFYSSYLNSTMRRSWHNARYLFQQLIDYKYFEGVVLFLIGFSSITLVFEDIYLSDRPMLQKFILYCNYFFAIVFTLEFLIKVFAMGLVKYFTNLWNLLDVFIVVISLTSLFGSNKKLKALRSLRGLRPLRAIARFKGMKIVVNALLASIPSIANVLFICLIFWLIFSIIGFNLFGGKFSYCANATNQVVRLSKSFGIKTKAQCLNNSNFYWVQKTINFDSSINGFLALFQTATLEGWFDVMADAQDATGVDKQPQYRYNYANQLFFVAFVILGRFFFLNLFIGVIIDNFNRLKQQYEDGVGVFLTPGQRNWINTLKSASLRKPTYRLSRPQEKWCAALFDFVRTRYFEFFIMGVIFLNMITMMIEHHNQSNQVASALTYLNYLFTAVFAFECVALLVCMRFNYFRSRMNIFDLLVVLVSIIGIVLDAYNLDIGVSPGLFRVVRVFRISRLLRFFEGAKGVRKMMFTVVKSGPSLSNVGTLIFLITFIYSVIAMNLFGRLKHQGPITQVTNFETFASSFCLLFRTMTTAGWNDVLDAAMIQPPRCNASLKTDTSVTSGDCGNTIVAIVFFVSYVFFIVLILLNMYIAVILENFNQAQSQEEAGLTEEDILAYYTTWEDFDPKATQFIKYSKLPDFLHALEGPLRIPKPNYWFLEQSDIPIRDRQRCHCLDVMISLIRRALGEASCEESDGVKIVMKKVEERYKKVFPLWAKEAIVETIKQRLKTENTAARRIQRVFRRHLLMDNIQTITASKNIGVRSREKTLWKIERLITVLWKTKFEYQKFIKESNEEEETEREDDNTTRV</sequence>
<dbReference type="InterPro" id="IPR027359">
    <property type="entry name" value="Volt_channel_dom_sf"/>
</dbReference>
<feature type="transmembrane region" description="Helical" evidence="5">
    <location>
        <begin position="525"/>
        <end position="542"/>
    </location>
</feature>
<feature type="transmembrane region" description="Helical" evidence="5">
    <location>
        <begin position="131"/>
        <end position="149"/>
    </location>
</feature>
<dbReference type="Gene3D" id="1.10.238.10">
    <property type="entry name" value="EF-hand"/>
    <property type="match status" value="1"/>
</dbReference>
<feature type="transmembrane region" description="Helical" evidence="5">
    <location>
        <begin position="1344"/>
        <end position="1367"/>
    </location>
</feature>
<feature type="transmembrane region" description="Helical" evidence="5">
    <location>
        <begin position="901"/>
        <end position="924"/>
    </location>
</feature>
<keyword evidence="8" id="KW-0406">Ion transport</keyword>
<dbReference type="Proteomes" id="UP001652625">
    <property type="component" value="Chromosome 06"/>
</dbReference>
<organism evidence="7 8">
    <name type="scientific">Hydra vulgaris</name>
    <name type="common">Hydra</name>
    <name type="synonym">Hydra attenuata</name>
    <dbReference type="NCBI Taxonomy" id="6087"/>
    <lineage>
        <taxon>Eukaryota</taxon>
        <taxon>Metazoa</taxon>
        <taxon>Cnidaria</taxon>
        <taxon>Hydrozoa</taxon>
        <taxon>Hydroidolina</taxon>
        <taxon>Anthoathecata</taxon>
        <taxon>Aplanulata</taxon>
        <taxon>Hydridae</taxon>
        <taxon>Hydra</taxon>
    </lineage>
</organism>
<dbReference type="InterPro" id="IPR044564">
    <property type="entry name" value="Na_chnl_inactivation_gate"/>
</dbReference>
<protein>
    <submittedName>
        <fullName evidence="8">Sodium channel protein type 1 subunit alpha isoform X4</fullName>
    </submittedName>
</protein>
<feature type="transmembrane region" description="Helical" evidence="5">
    <location>
        <begin position="1281"/>
        <end position="1301"/>
    </location>
</feature>
<keyword evidence="7" id="KW-1185">Reference proteome</keyword>
<dbReference type="RefSeq" id="XP_065656508.1">
    <property type="nucleotide sequence ID" value="XM_065800436.1"/>
</dbReference>
<dbReference type="PANTHER" id="PTHR10037">
    <property type="entry name" value="VOLTAGE-GATED CATION CHANNEL CALCIUM AND SODIUM"/>
    <property type="match status" value="1"/>
</dbReference>
<dbReference type="Gene3D" id="1.10.287.70">
    <property type="match status" value="4"/>
</dbReference>
<dbReference type="InterPro" id="IPR005821">
    <property type="entry name" value="Ion_trans_dom"/>
</dbReference>
<evidence type="ECO:0000256" key="2">
    <source>
        <dbReference type="ARBA" id="ARBA00022692"/>
    </source>
</evidence>
<reference evidence="8" key="1">
    <citation type="submission" date="2025-08" db="UniProtKB">
        <authorList>
            <consortium name="RefSeq"/>
        </authorList>
    </citation>
    <scope>IDENTIFICATION</scope>
</reference>
<evidence type="ECO:0000256" key="5">
    <source>
        <dbReference type="SAM" id="Phobius"/>
    </source>
</evidence>
<evidence type="ECO:0000259" key="6">
    <source>
        <dbReference type="Pfam" id="PF00520"/>
    </source>
</evidence>
<evidence type="ECO:0000256" key="3">
    <source>
        <dbReference type="ARBA" id="ARBA00022989"/>
    </source>
</evidence>
<evidence type="ECO:0000256" key="1">
    <source>
        <dbReference type="ARBA" id="ARBA00004141"/>
    </source>
</evidence>
<keyword evidence="8" id="KW-0407">Ion channel</keyword>
<feature type="transmembrane region" description="Helical" evidence="5">
    <location>
        <begin position="1135"/>
        <end position="1157"/>
    </location>
</feature>
<keyword evidence="3 5" id="KW-1133">Transmembrane helix</keyword>
<feature type="domain" description="Ion transport" evidence="6">
    <location>
        <begin position="1216"/>
        <end position="1470"/>
    </location>
</feature>
<feature type="transmembrane region" description="Helical" evidence="5">
    <location>
        <begin position="1247"/>
        <end position="1269"/>
    </location>
</feature>
<feature type="domain" description="Ion transport" evidence="6">
    <location>
        <begin position="899"/>
        <end position="1167"/>
    </location>
</feature>
<feature type="transmembrane region" description="Helical" evidence="5">
    <location>
        <begin position="249"/>
        <end position="268"/>
    </location>
</feature>
<dbReference type="CDD" id="cd13433">
    <property type="entry name" value="Na_channel_gate"/>
    <property type="match status" value="1"/>
</dbReference>
<dbReference type="Pfam" id="PF00520">
    <property type="entry name" value="Ion_trans"/>
    <property type="match status" value="4"/>
</dbReference>
<feature type="transmembrane region" description="Helical" evidence="5">
    <location>
        <begin position="335"/>
        <end position="359"/>
    </location>
</feature>
<evidence type="ECO:0000256" key="4">
    <source>
        <dbReference type="ARBA" id="ARBA00023136"/>
    </source>
</evidence>
<dbReference type="Gene3D" id="1.20.120.350">
    <property type="entry name" value="Voltage-gated potassium channels. Chain C"/>
    <property type="match status" value="4"/>
</dbReference>
<dbReference type="SUPFAM" id="SSF81324">
    <property type="entry name" value="Voltage-gated potassium channels"/>
    <property type="match status" value="4"/>
</dbReference>
<keyword evidence="8" id="KW-0813">Transport</keyword>
<keyword evidence="2 5" id="KW-0812">Transmembrane</keyword>
<keyword evidence="4 5" id="KW-0472">Membrane</keyword>
<feature type="transmembrane region" description="Helical" evidence="5">
    <location>
        <begin position="365"/>
        <end position="389"/>
    </location>
</feature>
<dbReference type="PRINTS" id="PR00169">
    <property type="entry name" value="KCHANNEL"/>
</dbReference>
<dbReference type="GO" id="GO:0034220">
    <property type="term" value="P:monoatomic ion transmembrane transport"/>
    <property type="evidence" value="ECO:0007669"/>
    <property type="project" value="UniProtKB-KW"/>
</dbReference>
<dbReference type="PANTHER" id="PTHR10037:SF62">
    <property type="entry name" value="SODIUM CHANNEL PROTEIN 60E"/>
    <property type="match status" value="1"/>
</dbReference>
<dbReference type="InterPro" id="IPR043203">
    <property type="entry name" value="VGCC_Ca_Na"/>
</dbReference>
<feature type="transmembrane region" description="Helical" evidence="5">
    <location>
        <begin position="614"/>
        <end position="637"/>
    </location>
</feature>
<name>A0ABM4C4L2_HYDVU</name>
<feature type="transmembrane region" description="Helical" evidence="5">
    <location>
        <begin position="554"/>
        <end position="575"/>
    </location>
</feature>
<feature type="transmembrane region" description="Helical" evidence="5">
    <location>
        <begin position="155"/>
        <end position="174"/>
    </location>
</feature>
<feature type="transmembrane region" description="Helical" evidence="5">
    <location>
        <begin position="965"/>
        <end position="983"/>
    </location>
</feature>
<evidence type="ECO:0000313" key="8">
    <source>
        <dbReference type="RefSeq" id="XP_065656508.1"/>
    </source>
</evidence>